<feature type="domain" description="Putative mannosyltransferase YkcA/B-like C-terminal" evidence="1">
    <location>
        <begin position="176"/>
        <end position="266"/>
    </location>
</feature>
<protein>
    <submittedName>
        <fullName evidence="2">Glycosyl transferase family 39</fullName>
    </submittedName>
</protein>
<evidence type="ECO:0000259" key="1">
    <source>
        <dbReference type="Pfam" id="PF24878"/>
    </source>
</evidence>
<sequence length="285" mass="31126">MTSITTPSKSQSTEDYAPTVQRLMRLGQEEHIPDKGMNQWCFTDGVEQIEFDHEQFTRTTTKRFMPAIEYRSNTRYLYRLPDYSVVVLWTPADYTEFDTYAGGITVPDGYELWINNEWLVLSNGISIEIDEVDRSLRRDNPIAADFIAVLNSGYKKGGGSMGGMGMGGSSASSKIVSMLEQSSSSYRWAAATTGSQNAASYQLASQKAVMAIGGFNGSDPAPTLKQFKEYVQQGLIHYYIASSSGGGTQMGGSGSASEISSWVAEHYTATTVDVVTVYDLSAEAS</sequence>
<evidence type="ECO:0000313" key="2">
    <source>
        <dbReference type="EMBL" id="KFI77280.1"/>
    </source>
</evidence>
<dbReference type="GeneID" id="93095315"/>
<dbReference type="GO" id="GO:0016740">
    <property type="term" value="F:transferase activity"/>
    <property type="evidence" value="ECO:0007669"/>
    <property type="project" value="UniProtKB-KW"/>
</dbReference>
<name>A0A087C1Y0_9BIFI</name>
<accession>A0A087C1Y0</accession>
<proteinExistence type="predicted"/>
<dbReference type="InterPro" id="IPR056785">
    <property type="entry name" value="YkcA/B-like_C"/>
</dbReference>
<evidence type="ECO:0000313" key="3">
    <source>
        <dbReference type="Proteomes" id="UP000029082"/>
    </source>
</evidence>
<reference evidence="2 3" key="1">
    <citation type="submission" date="2014-03" db="EMBL/GenBank/DDBJ databases">
        <title>Genomics of Bifidobacteria.</title>
        <authorList>
            <person name="Ventura M."/>
            <person name="Milani C."/>
            <person name="Lugli G.A."/>
        </authorList>
    </citation>
    <scope>NUCLEOTIDE SEQUENCE [LARGE SCALE GENOMIC DNA]</scope>
    <source>
        <strain evidence="2 3">DSM 21395</strain>
    </source>
</reference>
<gene>
    <name evidence="2" type="ORF">BMON_0967</name>
</gene>
<dbReference type="RefSeq" id="WP_033513612.1">
    <property type="nucleotide sequence ID" value="NZ_JDUO01000020.1"/>
</dbReference>
<keyword evidence="3" id="KW-1185">Reference proteome</keyword>
<dbReference type="Proteomes" id="UP000029082">
    <property type="component" value="Unassembled WGS sequence"/>
</dbReference>
<dbReference type="STRING" id="1437603.GCA_000771525_00872"/>
<dbReference type="EMBL" id="JGZE01000008">
    <property type="protein sequence ID" value="KFI77280.1"/>
    <property type="molecule type" value="Genomic_DNA"/>
</dbReference>
<keyword evidence="2" id="KW-0808">Transferase</keyword>
<comment type="caution">
    <text evidence="2">The sequence shown here is derived from an EMBL/GenBank/DDBJ whole genome shotgun (WGS) entry which is preliminary data.</text>
</comment>
<dbReference type="Pfam" id="PF24878">
    <property type="entry name" value="YkcB_C"/>
    <property type="match status" value="1"/>
</dbReference>
<dbReference type="eggNOG" id="COG1807">
    <property type="taxonomic scope" value="Bacteria"/>
</dbReference>
<dbReference type="OrthoDB" id="5241882at2"/>
<dbReference type="AlphaFoldDB" id="A0A087C1Y0"/>
<organism evidence="2 3">
    <name type="scientific">Bifidobacterium mongoliense DSM 21395</name>
    <dbReference type="NCBI Taxonomy" id="1437603"/>
    <lineage>
        <taxon>Bacteria</taxon>
        <taxon>Bacillati</taxon>
        <taxon>Actinomycetota</taxon>
        <taxon>Actinomycetes</taxon>
        <taxon>Bifidobacteriales</taxon>
        <taxon>Bifidobacteriaceae</taxon>
        <taxon>Bifidobacterium</taxon>
    </lineage>
</organism>